<dbReference type="STRING" id="741276.A0A2S5BHV7"/>
<dbReference type="InterPro" id="IPR003819">
    <property type="entry name" value="TauD/TfdA-like"/>
</dbReference>
<evidence type="ECO:0000256" key="6">
    <source>
        <dbReference type="SAM" id="MobiDB-lite"/>
    </source>
</evidence>
<sequence>MSHPIQSPIPVNIAAKLPPGTRERFEKAGIDLASYPTWPEKPSNIKLATSVRNDGRKHEDPGKRADPEKKALFSAAAKVVDLSSHIGTEIIGLQLSQLSDQQKDELALLIAERTVVFFRDQDLSPAQQRDLGAYFGEVEVHPSAPQVPGLPGVSIIWDELAADKSAFGFRNPFATQDWHTDLTHETNPPGVTHLHNDTVPETGGDTYWASGYTAYDHLSPQFRKIVDGLSAVYRSAHTYPNPDDPEGPQIPIERVHPLVRVHPATGWKSLFLNRKYTLRIVGLEPAESQTLLNFLFDLYEKSLDSQIRFKWTPRTSALWDNRVSIHAAVYDHEGKSPRHGTRVSSLAEVPYFDADAPSRREALGLDKPAAKTNGHANGQANGHSY</sequence>
<comment type="similarity">
    <text evidence="1">Belongs to the TfdA dioxygenase family.</text>
</comment>
<feature type="compositionally biased region" description="Basic and acidic residues" evidence="6">
    <location>
        <begin position="53"/>
        <end position="67"/>
    </location>
</feature>
<comment type="caution">
    <text evidence="8">The sequence shown here is derived from an EMBL/GenBank/DDBJ whole genome shotgun (WGS) entry which is preliminary data.</text>
</comment>
<evidence type="ECO:0000313" key="9">
    <source>
        <dbReference type="Proteomes" id="UP000237144"/>
    </source>
</evidence>
<dbReference type="PANTHER" id="PTHR30468:SF9">
    <property type="entry name" value="ALPHA-KETOGLUTARATE-DEPENDENT TAURINE DIOXYGENASE (AFU_ORTHOLOGUE AFUA_3G01010)"/>
    <property type="match status" value="1"/>
</dbReference>
<keyword evidence="4" id="KW-0560">Oxidoreductase</keyword>
<dbReference type="InterPro" id="IPR051323">
    <property type="entry name" value="AtsK-like"/>
</dbReference>
<evidence type="ECO:0000256" key="5">
    <source>
        <dbReference type="ARBA" id="ARBA00023004"/>
    </source>
</evidence>
<dbReference type="Proteomes" id="UP000237144">
    <property type="component" value="Unassembled WGS sequence"/>
</dbReference>
<evidence type="ECO:0000256" key="3">
    <source>
        <dbReference type="ARBA" id="ARBA00022964"/>
    </source>
</evidence>
<dbReference type="EMBL" id="PJQD01000005">
    <property type="protein sequence ID" value="POY76351.1"/>
    <property type="molecule type" value="Genomic_DNA"/>
</dbReference>
<dbReference type="Pfam" id="PF02668">
    <property type="entry name" value="TauD"/>
    <property type="match status" value="1"/>
</dbReference>
<evidence type="ECO:0000256" key="4">
    <source>
        <dbReference type="ARBA" id="ARBA00023002"/>
    </source>
</evidence>
<keyword evidence="2" id="KW-0479">Metal-binding</keyword>
<proteinExistence type="inferred from homology"/>
<dbReference type="GO" id="GO:0046872">
    <property type="term" value="F:metal ion binding"/>
    <property type="evidence" value="ECO:0007669"/>
    <property type="project" value="UniProtKB-KW"/>
</dbReference>
<accession>A0A2S5BHV7</accession>
<protein>
    <recommendedName>
        <fullName evidence="7">TauD/TfdA-like domain-containing protein</fullName>
    </recommendedName>
</protein>
<evidence type="ECO:0000256" key="1">
    <source>
        <dbReference type="ARBA" id="ARBA00005896"/>
    </source>
</evidence>
<dbReference type="PANTHER" id="PTHR30468">
    <property type="entry name" value="ALPHA-KETOGLUTARATE-DEPENDENT SULFONATE DIOXYGENASE"/>
    <property type="match status" value="1"/>
</dbReference>
<dbReference type="GO" id="GO:0016706">
    <property type="term" value="F:2-oxoglutarate-dependent dioxygenase activity"/>
    <property type="evidence" value="ECO:0007669"/>
    <property type="project" value="TreeGrafter"/>
</dbReference>
<evidence type="ECO:0000259" key="7">
    <source>
        <dbReference type="Pfam" id="PF02668"/>
    </source>
</evidence>
<keyword evidence="3" id="KW-0223">Dioxygenase</keyword>
<dbReference type="GO" id="GO:0005737">
    <property type="term" value="C:cytoplasm"/>
    <property type="evidence" value="ECO:0007669"/>
    <property type="project" value="TreeGrafter"/>
</dbReference>
<name>A0A2S5BHV7_9BASI</name>
<gene>
    <name evidence="8" type="ORF">BMF94_0548</name>
</gene>
<organism evidence="8 9">
    <name type="scientific">Rhodotorula taiwanensis</name>
    <dbReference type="NCBI Taxonomy" id="741276"/>
    <lineage>
        <taxon>Eukaryota</taxon>
        <taxon>Fungi</taxon>
        <taxon>Dikarya</taxon>
        <taxon>Basidiomycota</taxon>
        <taxon>Pucciniomycotina</taxon>
        <taxon>Microbotryomycetes</taxon>
        <taxon>Sporidiobolales</taxon>
        <taxon>Sporidiobolaceae</taxon>
        <taxon>Rhodotorula</taxon>
    </lineage>
</organism>
<dbReference type="InterPro" id="IPR042098">
    <property type="entry name" value="TauD-like_sf"/>
</dbReference>
<feature type="region of interest" description="Disordered" evidence="6">
    <location>
        <begin position="364"/>
        <end position="385"/>
    </location>
</feature>
<reference evidence="8 9" key="1">
    <citation type="journal article" date="2018" name="Front. Microbiol.">
        <title>Prospects for Fungal Bioremediation of Acidic Radioactive Waste Sites: Characterization and Genome Sequence of Rhodotorula taiwanensis MD1149.</title>
        <authorList>
            <person name="Tkavc R."/>
            <person name="Matrosova V.Y."/>
            <person name="Grichenko O.E."/>
            <person name="Gostincar C."/>
            <person name="Volpe R.P."/>
            <person name="Klimenkova P."/>
            <person name="Gaidamakova E.K."/>
            <person name="Zhou C.E."/>
            <person name="Stewart B.J."/>
            <person name="Lyman M.G."/>
            <person name="Malfatti S.A."/>
            <person name="Rubinfeld B."/>
            <person name="Courtot M."/>
            <person name="Singh J."/>
            <person name="Dalgard C.L."/>
            <person name="Hamilton T."/>
            <person name="Frey K.G."/>
            <person name="Gunde-Cimerman N."/>
            <person name="Dugan L."/>
            <person name="Daly M.J."/>
        </authorList>
    </citation>
    <scope>NUCLEOTIDE SEQUENCE [LARGE SCALE GENOMIC DNA]</scope>
    <source>
        <strain evidence="8 9">MD1149</strain>
    </source>
</reference>
<keyword evidence="9" id="KW-1185">Reference proteome</keyword>
<dbReference type="FunFam" id="3.60.130.10:FF:000008">
    <property type="entry name" value="Alpha-ketoglutarate-dependent taurine dioxygenase"/>
    <property type="match status" value="1"/>
</dbReference>
<keyword evidence="5" id="KW-0408">Iron</keyword>
<dbReference type="SUPFAM" id="SSF51197">
    <property type="entry name" value="Clavaminate synthase-like"/>
    <property type="match status" value="1"/>
</dbReference>
<dbReference type="AlphaFoldDB" id="A0A2S5BHV7"/>
<dbReference type="Gene3D" id="3.60.130.10">
    <property type="entry name" value="Clavaminate synthase-like"/>
    <property type="match status" value="1"/>
</dbReference>
<dbReference type="OrthoDB" id="10257314at2759"/>
<feature type="compositionally biased region" description="Polar residues" evidence="6">
    <location>
        <begin position="374"/>
        <end position="385"/>
    </location>
</feature>
<evidence type="ECO:0000313" key="8">
    <source>
        <dbReference type="EMBL" id="POY76351.1"/>
    </source>
</evidence>
<feature type="region of interest" description="Disordered" evidence="6">
    <location>
        <begin position="43"/>
        <end position="67"/>
    </location>
</feature>
<feature type="domain" description="TauD/TfdA-like" evidence="7">
    <location>
        <begin position="80"/>
        <end position="343"/>
    </location>
</feature>
<evidence type="ECO:0000256" key="2">
    <source>
        <dbReference type="ARBA" id="ARBA00022723"/>
    </source>
</evidence>